<accession>A0ABD3PSK1</accession>
<reference evidence="3 4" key="1">
    <citation type="journal article" date="2020" name="G3 (Bethesda)">
        <title>Improved Reference Genome for Cyclotella cryptica CCMP332, a Model for Cell Wall Morphogenesis, Salinity Adaptation, and Lipid Production in Diatoms (Bacillariophyta).</title>
        <authorList>
            <person name="Roberts W.R."/>
            <person name="Downey K.M."/>
            <person name="Ruck E.C."/>
            <person name="Traller J.C."/>
            <person name="Alverson A.J."/>
        </authorList>
    </citation>
    <scope>NUCLEOTIDE SEQUENCE [LARGE SCALE GENOMIC DNA]</scope>
    <source>
        <strain evidence="3 4">CCMP332</strain>
    </source>
</reference>
<dbReference type="AlphaFoldDB" id="A0ABD3PSK1"/>
<organism evidence="3 4">
    <name type="scientific">Cyclotella cryptica</name>
    <dbReference type="NCBI Taxonomy" id="29204"/>
    <lineage>
        <taxon>Eukaryota</taxon>
        <taxon>Sar</taxon>
        <taxon>Stramenopiles</taxon>
        <taxon>Ochrophyta</taxon>
        <taxon>Bacillariophyta</taxon>
        <taxon>Coscinodiscophyceae</taxon>
        <taxon>Thalassiosirophycidae</taxon>
        <taxon>Stephanodiscales</taxon>
        <taxon>Stephanodiscaceae</taxon>
        <taxon>Cyclotella</taxon>
    </lineage>
</organism>
<gene>
    <name evidence="3" type="ORF">HJC23_012078</name>
</gene>
<evidence type="ECO:0000313" key="4">
    <source>
        <dbReference type="Proteomes" id="UP001516023"/>
    </source>
</evidence>
<comment type="caution">
    <text evidence="3">The sequence shown here is derived from an EMBL/GenBank/DDBJ whole genome shotgun (WGS) entry which is preliminary data.</text>
</comment>
<name>A0ABD3PSK1_9STRA</name>
<keyword evidence="2" id="KW-0732">Signal</keyword>
<feature type="chain" id="PRO_5044886520" evidence="2">
    <location>
        <begin position="23"/>
        <end position="512"/>
    </location>
</feature>
<feature type="region of interest" description="Disordered" evidence="1">
    <location>
        <begin position="362"/>
        <end position="414"/>
    </location>
</feature>
<dbReference type="EMBL" id="JABMIG020000118">
    <property type="protein sequence ID" value="KAL3791093.1"/>
    <property type="molecule type" value="Genomic_DNA"/>
</dbReference>
<dbReference type="Proteomes" id="UP001516023">
    <property type="component" value="Unassembled WGS sequence"/>
</dbReference>
<feature type="signal peptide" evidence="2">
    <location>
        <begin position="1"/>
        <end position="22"/>
    </location>
</feature>
<evidence type="ECO:0000256" key="2">
    <source>
        <dbReference type="SAM" id="SignalP"/>
    </source>
</evidence>
<evidence type="ECO:0000256" key="1">
    <source>
        <dbReference type="SAM" id="MobiDB-lite"/>
    </source>
</evidence>
<feature type="compositionally biased region" description="Low complexity" evidence="1">
    <location>
        <begin position="61"/>
        <end position="74"/>
    </location>
</feature>
<sequence length="512" mass="57902">MRPSSPASAVLALAQCPLLAAAFSTISSRRVGLIQPLPSSPFLRPALFHDHRGLRLRSRLRSSNDSSNSNNVGSNDDDNEEEKTNPYFDPNFPDLEFIDYSDPSYQVDQGSSDEFVPNPSLTEEETLAEIEAMREARRKRNDEYQFETYHASVLREGEIALGEWTVFQTDTFMGPDMVAGRDERVKHVPRLLKWDKVLKVVSRGYKVIVDAEAEWRVDGERIVHEETLAKVDDFPIYIDQEVEEDVLGWEEEDKLHVQNTFWPKELESLDFRGPGGNMCVGKAYTICDAVPLQTKGQTEQDRHEGPFSEMRTELGLTDGGMRFRIKLDYATLESEHESSNAPPLHLRTLTVCRETLDGYWPNPSDNYSHDEGVDDITTSSESTARRKNQDQIDTALFGPPGAPGGLYDPPPVGSEERAVQNYMLLDFEGGATVLLPHRLDQHRDNEGNDSYTDSFGWVTSLDWTPGKIRYQVDRKVLSGTKLKGLKTLELSEVRGEDAERWRPRDGGANMRQ</sequence>
<proteinExistence type="predicted"/>
<feature type="region of interest" description="Disordered" evidence="1">
    <location>
        <begin position="58"/>
        <end position="90"/>
    </location>
</feature>
<protein>
    <submittedName>
        <fullName evidence="3">Uncharacterized protein</fullName>
    </submittedName>
</protein>
<evidence type="ECO:0000313" key="3">
    <source>
        <dbReference type="EMBL" id="KAL3791093.1"/>
    </source>
</evidence>
<keyword evidence="4" id="KW-1185">Reference proteome</keyword>